<dbReference type="Pfam" id="PF01270">
    <property type="entry name" value="Glyco_hydro_8"/>
    <property type="match status" value="1"/>
</dbReference>
<keyword evidence="7" id="KW-0624">Polysaccharide degradation</keyword>
<dbReference type="InterPro" id="IPR012341">
    <property type="entry name" value="6hp_glycosidase-like_sf"/>
</dbReference>
<keyword evidence="5" id="KW-0136">Cellulose degradation</keyword>
<keyword evidence="9" id="KW-1185">Reference proteome</keyword>
<dbReference type="SUPFAM" id="SSF48208">
    <property type="entry name" value="Six-hairpin glycosidases"/>
    <property type="match status" value="1"/>
</dbReference>
<evidence type="ECO:0000313" key="8">
    <source>
        <dbReference type="EMBL" id="MBC3812407.1"/>
    </source>
</evidence>
<proteinExistence type="inferred from homology"/>
<evidence type="ECO:0000256" key="7">
    <source>
        <dbReference type="ARBA" id="ARBA00023326"/>
    </source>
</evidence>
<name>A0ABR6XHL7_9BURK</name>
<dbReference type="Proteomes" id="UP000637632">
    <property type="component" value="Unassembled WGS sequence"/>
</dbReference>
<dbReference type="InterPro" id="IPR002037">
    <property type="entry name" value="Glyco_hydro_8"/>
</dbReference>
<reference evidence="8 9" key="1">
    <citation type="submission" date="2020-08" db="EMBL/GenBank/DDBJ databases">
        <title>Novel species isolated from subtropical streams in China.</title>
        <authorList>
            <person name="Lu H."/>
        </authorList>
    </citation>
    <scope>NUCLEOTIDE SEQUENCE [LARGE SCALE GENOMIC DNA]</scope>
    <source>
        <strain evidence="8 9">CCTCC AB 2015119</strain>
    </source>
</reference>
<dbReference type="EC" id="3.2.1.4" evidence="3"/>
<dbReference type="GO" id="GO:0008810">
    <property type="term" value="F:cellulase activity"/>
    <property type="evidence" value="ECO:0007669"/>
    <property type="project" value="UniProtKB-EC"/>
</dbReference>
<evidence type="ECO:0000256" key="2">
    <source>
        <dbReference type="ARBA" id="ARBA00009209"/>
    </source>
</evidence>
<organism evidence="8 9">
    <name type="scientific">Undibacterium aquatile</name>
    <dbReference type="NCBI Taxonomy" id="1537398"/>
    <lineage>
        <taxon>Bacteria</taxon>
        <taxon>Pseudomonadati</taxon>
        <taxon>Pseudomonadota</taxon>
        <taxon>Betaproteobacteria</taxon>
        <taxon>Burkholderiales</taxon>
        <taxon>Oxalobacteraceae</taxon>
        <taxon>Undibacterium</taxon>
    </lineage>
</organism>
<accession>A0ABR6XHL7</accession>
<sequence length="375" mass="41602">MICLIGLASSNHVWAENDGCHSAWPAWSNFKQTFITADGRVIDHSGSIKPTVSEAQAYALFFALIANDRASFDTLLRWTENNLAYGDLTAHLPAWQWGKRADETWGIIDKNAASDADLWIAYTLGLAGDAWNEKRYTALSKLLAQRILNEETADIPKLGLTLLPAPTGFALADKSWKLNASYLPIQLLRWFGSTDKDPRWKQLLASSMQIILGSSPKGYTADWILFHPEKGFTADINGAEKGDGGYNAIRVYLWAGMMNEHDPDRATLIKALSPMAKLTEMKGYPPEFVNIMTGEVKSPGSSGFSAALIPFLQAGKASKALQQQELRLEAQAIKADAYYDQVLSLFALGWREKRYAFSAKGKAEMAWQKICKKVR</sequence>
<evidence type="ECO:0000256" key="6">
    <source>
        <dbReference type="ARBA" id="ARBA00023295"/>
    </source>
</evidence>
<dbReference type="NCBIfam" id="NF008305">
    <property type="entry name" value="PRK11097.1"/>
    <property type="match status" value="1"/>
</dbReference>
<comment type="catalytic activity">
    <reaction evidence="1">
        <text>Endohydrolysis of (1-&gt;4)-beta-D-glucosidic linkages in cellulose, lichenin and cereal beta-D-glucans.</text>
        <dbReference type="EC" id="3.2.1.4"/>
    </reaction>
</comment>
<protein>
    <recommendedName>
        <fullName evidence="3">cellulase</fullName>
        <ecNumber evidence="3">3.2.1.4</ecNumber>
    </recommendedName>
</protein>
<dbReference type="EMBL" id="JACOFT010000004">
    <property type="protein sequence ID" value="MBC3812407.1"/>
    <property type="molecule type" value="Genomic_DNA"/>
</dbReference>
<keyword evidence="6 8" id="KW-0326">Glycosidase</keyword>
<evidence type="ECO:0000256" key="4">
    <source>
        <dbReference type="ARBA" id="ARBA00022801"/>
    </source>
</evidence>
<keyword evidence="7" id="KW-0119">Carbohydrate metabolism</keyword>
<dbReference type="PRINTS" id="PR00735">
    <property type="entry name" value="GLHYDRLASE8"/>
</dbReference>
<keyword evidence="4 8" id="KW-0378">Hydrolase</keyword>
<evidence type="ECO:0000256" key="1">
    <source>
        <dbReference type="ARBA" id="ARBA00000966"/>
    </source>
</evidence>
<evidence type="ECO:0000256" key="3">
    <source>
        <dbReference type="ARBA" id="ARBA00012601"/>
    </source>
</evidence>
<evidence type="ECO:0000256" key="5">
    <source>
        <dbReference type="ARBA" id="ARBA00023001"/>
    </source>
</evidence>
<dbReference type="InterPro" id="IPR008928">
    <property type="entry name" value="6-hairpin_glycosidase_sf"/>
</dbReference>
<evidence type="ECO:0000313" key="9">
    <source>
        <dbReference type="Proteomes" id="UP000637632"/>
    </source>
</evidence>
<comment type="caution">
    <text evidence="8">The sequence shown here is derived from an EMBL/GenBank/DDBJ whole genome shotgun (WGS) entry which is preliminary data.</text>
</comment>
<comment type="similarity">
    <text evidence="2">Belongs to the glycosyl hydrolase 8 (cellulase D) family.</text>
</comment>
<gene>
    <name evidence="8" type="primary">bcsZ</name>
    <name evidence="8" type="ORF">H8K26_13255</name>
</gene>
<dbReference type="Gene3D" id="1.50.10.10">
    <property type="match status" value="1"/>
</dbReference>